<keyword evidence="7" id="KW-1185">Reference proteome</keyword>
<dbReference type="AlphaFoldDB" id="A0A6A6ZP51"/>
<feature type="domain" description="AA1-like" evidence="5">
    <location>
        <begin position="17"/>
        <end position="103"/>
    </location>
</feature>
<organism evidence="6 7">
    <name type="scientific">Ophiobolus disseminans</name>
    <dbReference type="NCBI Taxonomy" id="1469910"/>
    <lineage>
        <taxon>Eukaryota</taxon>
        <taxon>Fungi</taxon>
        <taxon>Dikarya</taxon>
        <taxon>Ascomycota</taxon>
        <taxon>Pezizomycotina</taxon>
        <taxon>Dothideomycetes</taxon>
        <taxon>Pleosporomycetidae</taxon>
        <taxon>Pleosporales</taxon>
        <taxon>Pleosporineae</taxon>
        <taxon>Phaeosphaeriaceae</taxon>
        <taxon>Ophiobolus</taxon>
    </lineage>
</organism>
<evidence type="ECO:0000313" key="6">
    <source>
        <dbReference type="EMBL" id="KAF2822533.1"/>
    </source>
</evidence>
<dbReference type="Pfam" id="PF16541">
    <property type="entry name" value="AltA1"/>
    <property type="match status" value="1"/>
</dbReference>
<proteinExistence type="predicted"/>
<evidence type="ECO:0000256" key="1">
    <source>
        <dbReference type="ARBA" id="ARBA00004613"/>
    </source>
</evidence>
<feature type="non-terminal residue" evidence="6">
    <location>
        <position position="1"/>
    </location>
</feature>
<name>A0A6A6ZP51_9PLEO</name>
<keyword evidence="2" id="KW-0964">Secreted</keyword>
<reference evidence="6" key="1">
    <citation type="journal article" date="2020" name="Stud. Mycol.">
        <title>101 Dothideomycetes genomes: a test case for predicting lifestyles and emergence of pathogens.</title>
        <authorList>
            <person name="Haridas S."/>
            <person name="Albert R."/>
            <person name="Binder M."/>
            <person name="Bloem J."/>
            <person name="Labutti K."/>
            <person name="Salamov A."/>
            <person name="Andreopoulos B."/>
            <person name="Baker S."/>
            <person name="Barry K."/>
            <person name="Bills G."/>
            <person name="Bluhm B."/>
            <person name="Cannon C."/>
            <person name="Castanera R."/>
            <person name="Culley D."/>
            <person name="Daum C."/>
            <person name="Ezra D."/>
            <person name="Gonzalez J."/>
            <person name="Henrissat B."/>
            <person name="Kuo A."/>
            <person name="Liang C."/>
            <person name="Lipzen A."/>
            <person name="Lutzoni F."/>
            <person name="Magnuson J."/>
            <person name="Mondo S."/>
            <person name="Nolan M."/>
            <person name="Ohm R."/>
            <person name="Pangilinan J."/>
            <person name="Park H.-J."/>
            <person name="Ramirez L."/>
            <person name="Alfaro M."/>
            <person name="Sun H."/>
            <person name="Tritt A."/>
            <person name="Yoshinaga Y."/>
            <person name="Zwiers L.-H."/>
            <person name="Turgeon B."/>
            <person name="Goodwin S."/>
            <person name="Spatafora J."/>
            <person name="Crous P."/>
            <person name="Grigoriev I."/>
        </authorList>
    </citation>
    <scope>NUCLEOTIDE SEQUENCE</scope>
    <source>
        <strain evidence="6">CBS 113818</strain>
    </source>
</reference>
<keyword evidence="4" id="KW-1015">Disulfide bond</keyword>
<feature type="non-terminal residue" evidence="6">
    <location>
        <position position="131"/>
    </location>
</feature>
<evidence type="ECO:0000256" key="4">
    <source>
        <dbReference type="ARBA" id="ARBA00023157"/>
    </source>
</evidence>
<protein>
    <recommendedName>
        <fullName evidence="5">AA1-like domain-containing protein</fullName>
    </recommendedName>
</protein>
<evidence type="ECO:0000313" key="7">
    <source>
        <dbReference type="Proteomes" id="UP000799424"/>
    </source>
</evidence>
<dbReference type="InterPro" id="IPR032382">
    <property type="entry name" value="AltA1"/>
</dbReference>
<evidence type="ECO:0000256" key="3">
    <source>
        <dbReference type="ARBA" id="ARBA00022729"/>
    </source>
</evidence>
<dbReference type="EMBL" id="MU006234">
    <property type="protein sequence ID" value="KAF2822533.1"/>
    <property type="molecule type" value="Genomic_DNA"/>
</dbReference>
<dbReference type="OrthoDB" id="3539798at2759"/>
<sequence>INFSSYYTFISPSAMGPKAAYFSFKLNNDEVGVATDCRASTSMPLGQIYPHQRFDCSTEDVTTTFSYDTSTKVVGLNSTWSCGGDIVYSITLSGNVDFKCKTTTWANPDWEDGKLFSNTSTICQPSSLVIG</sequence>
<gene>
    <name evidence="6" type="ORF">CC86DRAFT_258055</name>
</gene>
<accession>A0A6A6ZP51</accession>
<dbReference type="Proteomes" id="UP000799424">
    <property type="component" value="Unassembled WGS sequence"/>
</dbReference>
<comment type="subcellular location">
    <subcellularLocation>
        <location evidence="1">Secreted</location>
    </subcellularLocation>
</comment>
<keyword evidence="3" id="KW-0732">Signal</keyword>
<evidence type="ECO:0000259" key="5">
    <source>
        <dbReference type="Pfam" id="PF16541"/>
    </source>
</evidence>
<evidence type="ECO:0000256" key="2">
    <source>
        <dbReference type="ARBA" id="ARBA00022525"/>
    </source>
</evidence>
<dbReference type="GO" id="GO:0005576">
    <property type="term" value="C:extracellular region"/>
    <property type="evidence" value="ECO:0007669"/>
    <property type="project" value="UniProtKB-SubCell"/>
</dbReference>